<feature type="chain" id="PRO_5034601604" description="CFEM domain-containing protein" evidence="12">
    <location>
        <begin position="29"/>
        <end position="205"/>
    </location>
</feature>
<feature type="signal peptide" evidence="12">
    <location>
        <begin position="1"/>
        <end position="28"/>
    </location>
</feature>
<evidence type="ECO:0000256" key="7">
    <source>
        <dbReference type="ARBA" id="ARBA00023157"/>
    </source>
</evidence>
<feature type="domain" description="CFEM" evidence="13">
    <location>
        <begin position="18"/>
        <end position="137"/>
    </location>
</feature>
<evidence type="ECO:0000256" key="6">
    <source>
        <dbReference type="ARBA" id="ARBA00022729"/>
    </source>
</evidence>
<keyword evidence="7" id="KW-1015">Disulfide bond</keyword>
<dbReference type="GO" id="GO:0046872">
    <property type="term" value="F:metal ion binding"/>
    <property type="evidence" value="ECO:0007669"/>
    <property type="project" value="UniProtKB-UniRule"/>
</dbReference>
<comment type="caution">
    <text evidence="9">Lacks conserved residue(s) required for the propagation of feature annotation.</text>
</comment>
<evidence type="ECO:0000256" key="12">
    <source>
        <dbReference type="SAM" id="SignalP"/>
    </source>
</evidence>
<comment type="subcellular location">
    <subcellularLocation>
        <location evidence="1">Membrane</location>
        <topology evidence="1">Lipid-anchor</topology>
        <topology evidence="1">GPI-anchor</topology>
    </subcellularLocation>
    <subcellularLocation>
        <location evidence="2">Secreted</location>
    </subcellularLocation>
</comment>
<evidence type="ECO:0000313" key="15">
    <source>
        <dbReference type="Proteomes" id="UP000250140"/>
    </source>
</evidence>
<proteinExistence type="inferred from homology"/>
<keyword evidence="5" id="KW-0325">Glycoprotein</keyword>
<evidence type="ECO:0000256" key="9">
    <source>
        <dbReference type="PROSITE-ProRule" id="PRU01356"/>
    </source>
</evidence>
<protein>
    <recommendedName>
        <fullName evidence="13">CFEM domain-containing protein</fullName>
    </recommendedName>
</protein>
<comment type="similarity">
    <text evidence="3">Belongs to the RBT5 family.</text>
</comment>
<evidence type="ECO:0000256" key="1">
    <source>
        <dbReference type="ARBA" id="ARBA00004589"/>
    </source>
</evidence>
<dbReference type="InterPro" id="IPR008427">
    <property type="entry name" value="Extracellular_membr_CFEM_dom"/>
</dbReference>
<sequence>MTGSKRTWHVSLIPLLALALVQIPYANTQAIRSIGQNPEYEILQTCAQNCIDGSPGALANELSCGVIVYDACYCNTQLLPTATSFISSCVLNACSREAAITSAIAAYTNYCSTASADSVAATAIGTAESNPTAATSNIPPGPPVQTATQTSGGNAQASSANSGDNSDPGAIGPLSGGAVAGITIGGFILAVGTFLLAWRQYKARG</sequence>
<dbReference type="Proteomes" id="UP000250140">
    <property type="component" value="Unassembled WGS sequence"/>
</dbReference>
<evidence type="ECO:0000256" key="3">
    <source>
        <dbReference type="ARBA" id="ARBA00010031"/>
    </source>
</evidence>
<keyword evidence="6 12" id="KW-0732">Signal</keyword>
<evidence type="ECO:0000259" key="13">
    <source>
        <dbReference type="PROSITE" id="PS52012"/>
    </source>
</evidence>
<keyword evidence="11" id="KW-1133">Transmembrane helix</keyword>
<keyword evidence="5" id="KW-0336">GPI-anchor</keyword>
<keyword evidence="8" id="KW-0449">Lipoprotein</keyword>
<keyword evidence="9" id="KW-0479">Metal-binding</keyword>
<dbReference type="GO" id="GO:0005576">
    <property type="term" value="C:extracellular region"/>
    <property type="evidence" value="ECO:0007669"/>
    <property type="project" value="UniProtKB-SubCell"/>
</dbReference>
<dbReference type="AlphaFoldDB" id="A0A8E2EXH1"/>
<dbReference type="GO" id="GO:0098552">
    <property type="term" value="C:side of membrane"/>
    <property type="evidence" value="ECO:0007669"/>
    <property type="project" value="UniProtKB-KW"/>
</dbReference>
<dbReference type="EMBL" id="KV749993">
    <property type="protein sequence ID" value="OCL06715.1"/>
    <property type="molecule type" value="Genomic_DNA"/>
</dbReference>
<keyword evidence="15" id="KW-1185">Reference proteome</keyword>
<accession>A0A8E2EXH1</accession>
<keyword evidence="11" id="KW-0812">Transmembrane</keyword>
<feature type="transmembrane region" description="Helical" evidence="11">
    <location>
        <begin position="174"/>
        <end position="198"/>
    </location>
</feature>
<evidence type="ECO:0000256" key="10">
    <source>
        <dbReference type="SAM" id="MobiDB-lite"/>
    </source>
</evidence>
<keyword evidence="9" id="KW-0349">Heme</keyword>
<keyword evidence="11" id="KW-0472">Membrane</keyword>
<evidence type="ECO:0000256" key="2">
    <source>
        <dbReference type="ARBA" id="ARBA00004613"/>
    </source>
</evidence>
<reference evidence="14 15" key="1">
    <citation type="journal article" date="2016" name="Nat. Commun.">
        <title>Ectomycorrhizal ecology is imprinted in the genome of the dominant symbiotic fungus Cenococcum geophilum.</title>
        <authorList>
            <consortium name="DOE Joint Genome Institute"/>
            <person name="Peter M."/>
            <person name="Kohler A."/>
            <person name="Ohm R.A."/>
            <person name="Kuo A."/>
            <person name="Krutzmann J."/>
            <person name="Morin E."/>
            <person name="Arend M."/>
            <person name="Barry K.W."/>
            <person name="Binder M."/>
            <person name="Choi C."/>
            <person name="Clum A."/>
            <person name="Copeland A."/>
            <person name="Grisel N."/>
            <person name="Haridas S."/>
            <person name="Kipfer T."/>
            <person name="LaButti K."/>
            <person name="Lindquist E."/>
            <person name="Lipzen A."/>
            <person name="Maire R."/>
            <person name="Meier B."/>
            <person name="Mihaltcheva S."/>
            <person name="Molinier V."/>
            <person name="Murat C."/>
            <person name="Poggeler S."/>
            <person name="Quandt C.A."/>
            <person name="Sperisen C."/>
            <person name="Tritt A."/>
            <person name="Tisserant E."/>
            <person name="Crous P.W."/>
            <person name="Henrissat B."/>
            <person name="Nehls U."/>
            <person name="Egli S."/>
            <person name="Spatafora J.W."/>
            <person name="Grigoriev I.V."/>
            <person name="Martin F.M."/>
        </authorList>
    </citation>
    <scope>NUCLEOTIDE SEQUENCE [LARGE SCALE GENOMIC DNA]</scope>
    <source>
        <strain evidence="14 15">CBS 207.34</strain>
    </source>
</reference>
<gene>
    <name evidence="14" type="ORF">AOQ84DRAFT_440663</name>
</gene>
<evidence type="ECO:0000256" key="5">
    <source>
        <dbReference type="ARBA" id="ARBA00022622"/>
    </source>
</evidence>
<evidence type="ECO:0000256" key="8">
    <source>
        <dbReference type="ARBA" id="ARBA00023288"/>
    </source>
</evidence>
<dbReference type="PROSITE" id="PS52012">
    <property type="entry name" value="CFEM"/>
    <property type="match status" value="1"/>
</dbReference>
<evidence type="ECO:0000313" key="14">
    <source>
        <dbReference type="EMBL" id="OCL06715.1"/>
    </source>
</evidence>
<name>A0A8E2EXH1_9PEZI</name>
<feature type="compositionally biased region" description="Low complexity" evidence="10">
    <location>
        <begin position="151"/>
        <end position="167"/>
    </location>
</feature>
<dbReference type="OrthoDB" id="3793150at2759"/>
<evidence type="ECO:0000256" key="4">
    <source>
        <dbReference type="ARBA" id="ARBA00022525"/>
    </source>
</evidence>
<keyword evidence="9" id="KW-0408">Iron</keyword>
<evidence type="ECO:0000256" key="11">
    <source>
        <dbReference type="SAM" id="Phobius"/>
    </source>
</evidence>
<feature type="region of interest" description="Disordered" evidence="10">
    <location>
        <begin position="130"/>
        <end position="168"/>
    </location>
</feature>
<organism evidence="14 15">
    <name type="scientific">Glonium stellatum</name>
    <dbReference type="NCBI Taxonomy" id="574774"/>
    <lineage>
        <taxon>Eukaryota</taxon>
        <taxon>Fungi</taxon>
        <taxon>Dikarya</taxon>
        <taxon>Ascomycota</taxon>
        <taxon>Pezizomycotina</taxon>
        <taxon>Dothideomycetes</taxon>
        <taxon>Pleosporomycetidae</taxon>
        <taxon>Gloniales</taxon>
        <taxon>Gloniaceae</taxon>
        <taxon>Glonium</taxon>
    </lineage>
</organism>
<keyword evidence="4" id="KW-0964">Secreted</keyword>
<feature type="binding site" description="axial binding residue" evidence="9">
    <location>
        <position position="70"/>
    </location>
    <ligand>
        <name>heme</name>
        <dbReference type="ChEBI" id="CHEBI:30413"/>
    </ligand>
    <ligandPart>
        <name>Fe</name>
        <dbReference type="ChEBI" id="CHEBI:18248"/>
    </ligandPart>
</feature>